<evidence type="ECO:0000256" key="1">
    <source>
        <dbReference type="ARBA" id="ARBA00004479"/>
    </source>
</evidence>
<evidence type="ECO:0000256" key="4">
    <source>
        <dbReference type="ARBA" id="ARBA00022723"/>
    </source>
</evidence>
<comment type="subcellular location">
    <subcellularLocation>
        <location evidence="1">Membrane</location>
        <topology evidence="1">Single-pass type I membrane protein</topology>
    </subcellularLocation>
</comment>
<keyword evidence="3" id="KW-0812">Transmembrane</keyword>
<dbReference type="InParanoid" id="A0A1S3AUB8"/>
<reference evidence="14" key="1">
    <citation type="submission" date="2023-03" db="UniProtKB">
        <authorList>
            <consortium name="EnsemblPlants"/>
        </authorList>
    </citation>
    <scope>IDENTIFICATION</scope>
</reference>
<keyword evidence="6" id="KW-0249">Electron transport</keyword>
<dbReference type="PROSITE" id="PS51485">
    <property type="entry name" value="PHYTOCYANIN"/>
    <property type="match status" value="1"/>
</dbReference>
<keyword evidence="2" id="KW-0813">Transport</keyword>
<dbReference type="PANTHER" id="PTHR33021:SF350">
    <property type="entry name" value="UCLACYANIN-2"/>
    <property type="match status" value="1"/>
</dbReference>
<evidence type="ECO:0000256" key="8">
    <source>
        <dbReference type="ARBA" id="ARBA00023008"/>
    </source>
</evidence>
<keyword evidence="11" id="KW-0325">Glycoprotein</keyword>
<keyword evidence="7" id="KW-1133">Transmembrane helix</keyword>
<evidence type="ECO:0000256" key="2">
    <source>
        <dbReference type="ARBA" id="ARBA00022448"/>
    </source>
</evidence>
<dbReference type="GO" id="GO:0009610">
    <property type="term" value="P:response to symbiotic fungus"/>
    <property type="evidence" value="ECO:0007669"/>
    <property type="project" value="UniProtKB-ARBA"/>
</dbReference>
<keyword evidence="8" id="KW-0186">Copper</keyword>
<name>A0A1S3AUB8_CUCME</name>
<evidence type="ECO:0000313" key="15">
    <source>
        <dbReference type="Proteomes" id="UP001652600"/>
    </source>
</evidence>
<evidence type="ECO:0000313" key="14">
    <source>
        <dbReference type="EnsemblPlants" id="MELO3C005598.2.1"/>
    </source>
</evidence>
<organism evidence="15 16">
    <name type="scientific">Cucumis melo</name>
    <name type="common">Muskmelon</name>
    <dbReference type="NCBI Taxonomy" id="3656"/>
    <lineage>
        <taxon>Eukaryota</taxon>
        <taxon>Viridiplantae</taxon>
        <taxon>Streptophyta</taxon>
        <taxon>Embryophyta</taxon>
        <taxon>Tracheophyta</taxon>
        <taxon>Spermatophyta</taxon>
        <taxon>Magnoliopsida</taxon>
        <taxon>eudicotyledons</taxon>
        <taxon>Gunneridae</taxon>
        <taxon>Pentapetalae</taxon>
        <taxon>rosids</taxon>
        <taxon>fabids</taxon>
        <taxon>Cucurbitales</taxon>
        <taxon>Cucurbitaceae</taxon>
        <taxon>Benincaseae</taxon>
        <taxon>Cucumis</taxon>
    </lineage>
</organism>
<evidence type="ECO:0000256" key="5">
    <source>
        <dbReference type="ARBA" id="ARBA00022729"/>
    </source>
</evidence>
<dbReference type="GeneID" id="103483064"/>
<dbReference type="KEGG" id="cmo:103483064"/>
<dbReference type="FunFam" id="2.60.40.420:FF:000067">
    <property type="entry name" value="Cupredoxin superfamily protein"/>
    <property type="match status" value="1"/>
</dbReference>
<dbReference type="AlphaFoldDB" id="A0A1S3AUB8"/>
<dbReference type="InterPro" id="IPR039391">
    <property type="entry name" value="Phytocyanin-like"/>
</dbReference>
<keyword evidence="5" id="KW-0732">Signal</keyword>
<dbReference type="CDD" id="cd04216">
    <property type="entry name" value="Phytocyanin"/>
    <property type="match status" value="1"/>
</dbReference>
<evidence type="ECO:0000256" key="6">
    <source>
        <dbReference type="ARBA" id="ARBA00022982"/>
    </source>
</evidence>
<dbReference type="GO" id="GO:0005886">
    <property type="term" value="C:plasma membrane"/>
    <property type="evidence" value="ECO:0007669"/>
    <property type="project" value="TreeGrafter"/>
</dbReference>
<dbReference type="Pfam" id="PF02298">
    <property type="entry name" value="Cu_bind_like"/>
    <property type="match status" value="1"/>
</dbReference>
<dbReference type="eggNOG" id="ENOG502S3NY">
    <property type="taxonomic scope" value="Eukaryota"/>
</dbReference>
<feature type="compositionally biased region" description="Pro residues" evidence="12">
    <location>
        <begin position="159"/>
        <end position="198"/>
    </location>
</feature>
<evidence type="ECO:0000256" key="9">
    <source>
        <dbReference type="ARBA" id="ARBA00023136"/>
    </source>
</evidence>
<dbReference type="InterPro" id="IPR003245">
    <property type="entry name" value="Phytocyanin_dom"/>
</dbReference>
<dbReference type="Gramene" id="MELO3C005598.2.1">
    <property type="protein sequence ID" value="MELO3C005598.2.1"/>
    <property type="gene ID" value="MELO3C005598.2"/>
</dbReference>
<keyword evidence="4" id="KW-0479">Metal-binding</keyword>
<evidence type="ECO:0000259" key="13">
    <source>
        <dbReference type="PROSITE" id="PS51485"/>
    </source>
</evidence>
<dbReference type="SUPFAM" id="SSF49503">
    <property type="entry name" value="Cupredoxins"/>
    <property type="match status" value="1"/>
</dbReference>
<keyword evidence="15" id="KW-1185">Reference proteome</keyword>
<evidence type="ECO:0000256" key="7">
    <source>
        <dbReference type="ARBA" id="ARBA00022989"/>
    </source>
</evidence>
<keyword evidence="9" id="KW-0472">Membrane</keyword>
<sequence length="262" mass="27770">MAGLGSTNSLYKYQFSKLALHKWSLKMANYSHLFLLFVTFFVPQVLAATNYTVGDKSGWNLGVDYFSWTSDKTFFVGDSLVFKYEKGKHNVLNVDVSSFSQCTAPKDQPPMVSGNDVITLTTPGTKWFICTIPHHCNSGQKLVISVDSAPPSPIIQSPLIPPFAGQPPPPTSSLPPVLVPDLPPVLPPTSPPSVPSPPQNQTAPHLPIAPMPTQTIPPVESPAAPSPITAAPPPSGAALKSVVSGHLGFLAMAVSVLAGIMI</sequence>
<dbReference type="EnsemblPlants" id="MELO3C005598.2.1">
    <property type="protein sequence ID" value="MELO3C005598.2.1"/>
    <property type="gene ID" value="MELO3C005598.2"/>
</dbReference>
<accession>A0A1S3AUB8</accession>
<reference evidence="16" key="2">
    <citation type="submission" date="2025-04" db="UniProtKB">
        <authorList>
            <consortium name="RefSeq"/>
        </authorList>
    </citation>
    <scope>IDENTIFICATION</scope>
</reference>
<gene>
    <name evidence="16" type="primary">LOC103483064</name>
    <name evidence="14" type="synonym">103483064</name>
</gene>
<evidence type="ECO:0000256" key="10">
    <source>
        <dbReference type="ARBA" id="ARBA00023157"/>
    </source>
</evidence>
<proteinExistence type="predicted"/>
<feature type="domain" description="Phytocyanin" evidence="13">
    <location>
        <begin position="49"/>
        <end position="148"/>
    </location>
</feature>
<feature type="region of interest" description="Disordered" evidence="12">
    <location>
        <begin position="157"/>
        <end position="237"/>
    </location>
</feature>
<dbReference type="GO" id="GO:0009055">
    <property type="term" value="F:electron transfer activity"/>
    <property type="evidence" value="ECO:0007669"/>
    <property type="project" value="InterPro"/>
</dbReference>
<dbReference type="GO" id="GO:0046872">
    <property type="term" value="F:metal ion binding"/>
    <property type="evidence" value="ECO:0007669"/>
    <property type="project" value="UniProtKB-KW"/>
</dbReference>
<dbReference type="OrthoDB" id="687943at2759"/>
<dbReference type="SMR" id="A0A1S3AUB8"/>
<dbReference type="Gene3D" id="2.60.40.420">
    <property type="entry name" value="Cupredoxins - blue copper proteins"/>
    <property type="match status" value="1"/>
</dbReference>
<dbReference type="Proteomes" id="UP001652600">
    <property type="component" value="Chromosome 9"/>
</dbReference>
<dbReference type="RefSeq" id="XP_008437720.1">
    <property type="nucleotide sequence ID" value="XM_008439498.1"/>
</dbReference>
<keyword evidence="10" id="KW-1015">Disulfide bond</keyword>
<evidence type="ECO:0000256" key="11">
    <source>
        <dbReference type="ARBA" id="ARBA00023180"/>
    </source>
</evidence>
<evidence type="ECO:0000256" key="12">
    <source>
        <dbReference type="SAM" id="MobiDB-lite"/>
    </source>
</evidence>
<evidence type="ECO:0000313" key="16">
    <source>
        <dbReference type="RefSeq" id="XP_008437720.1"/>
    </source>
</evidence>
<evidence type="ECO:0000256" key="3">
    <source>
        <dbReference type="ARBA" id="ARBA00022692"/>
    </source>
</evidence>
<protein>
    <submittedName>
        <fullName evidence="16">Blue copper protein-like</fullName>
    </submittedName>
</protein>
<dbReference type="InterPro" id="IPR008972">
    <property type="entry name" value="Cupredoxin"/>
</dbReference>
<dbReference type="PANTHER" id="PTHR33021">
    <property type="entry name" value="BLUE COPPER PROTEIN"/>
    <property type="match status" value="1"/>
</dbReference>